<reference evidence="4 5" key="1">
    <citation type="submission" date="2019-06" db="EMBL/GenBank/DDBJ databases">
        <title>Whole genome sequence for Cellvibrionaceae sp. R142.</title>
        <authorList>
            <person name="Wang G."/>
        </authorList>
    </citation>
    <scope>NUCLEOTIDE SEQUENCE [LARGE SCALE GENOMIC DNA]</scope>
    <source>
        <strain evidence="4 5">R142</strain>
    </source>
</reference>
<dbReference type="InterPro" id="IPR031107">
    <property type="entry name" value="Small_HSP"/>
</dbReference>
<dbReference type="Proteomes" id="UP000319732">
    <property type="component" value="Unassembled WGS sequence"/>
</dbReference>
<evidence type="ECO:0000313" key="5">
    <source>
        <dbReference type="Proteomes" id="UP000319732"/>
    </source>
</evidence>
<protein>
    <submittedName>
        <fullName evidence="4">Hsp20/alpha crystallin family protein</fullName>
    </submittedName>
</protein>
<name>A0A545U9U9_9GAMM</name>
<dbReference type="PROSITE" id="PS01031">
    <property type="entry name" value="SHSP"/>
    <property type="match status" value="1"/>
</dbReference>
<organism evidence="4 5">
    <name type="scientific">Exilibacterium tricleocarpae</name>
    <dbReference type="NCBI Taxonomy" id="2591008"/>
    <lineage>
        <taxon>Bacteria</taxon>
        <taxon>Pseudomonadati</taxon>
        <taxon>Pseudomonadota</taxon>
        <taxon>Gammaproteobacteria</taxon>
        <taxon>Cellvibrionales</taxon>
        <taxon>Cellvibrionaceae</taxon>
        <taxon>Exilibacterium</taxon>
    </lineage>
</organism>
<accession>A0A545U9U9</accession>
<dbReference type="OrthoDB" id="9792695at2"/>
<comment type="caution">
    <text evidence="4">The sequence shown here is derived from an EMBL/GenBank/DDBJ whole genome shotgun (WGS) entry which is preliminary data.</text>
</comment>
<evidence type="ECO:0000313" key="4">
    <source>
        <dbReference type="EMBL" id="TQV86257.1"/>
    </source>
</evidence>
<evidence type="ECO:0000259" key="3">
    <source>
        <dbReference type="PROSITE" id="PS01031"/>
    </source>
</evidence>
<evidence type="ECO:0000256" key="2">
    <source>
        <dbReference type="RuleBase" id="RU003616"/>
    </source>
</evidence>
<dbReference type="RefSeq" id="WP_142902410.1">
    <property type="nucleotide sequence ID" value="NZ_ML660087.1"/>
</dbReference>
<dbReference type="EMBL" id="VHSG01000002">
    <property type="protein sequence ID" value="TQV86257.1"/>
    <property type="molecule type" value="Genomic_DNA"/>
</dbReference>
<dbReference type="SUPFAM" id="SSF49764">
    <property type="entry name" value="HSP20-like chaperones"/>
    <property type="match status" value="1"/>
</dbReference>
<dbReference type="Gene3D" id="2.60.40.790">
    <property type="match status" value="1"/>
</dbReference>
<evidence type="ECO:0000256" key="1">
    <source>
        <dbReference type="PROSITE-ProRule" id="PRU00285"/>
    </source>
</evidence>
<proteinExistence type="inferred from homology"/>
<dbReference type="InterPro" id="IPR008978">
    <property type="entry name" value="HSP20-like_chaperone"/>
</dbReference>
<dbReference type="PANTHER" id="PTHR11527">
    <property type="entry name" value="HEAT-SHOCK PROTEIN 20 FAMILY MEMBER"/>
    <property type="match status" value="1"/>
</dbReference>
<sequence>MDLQKLNPWNWFKHEESPAADAGRVPVKRAAGEVGPAGAGHDHPVMQLHRQMDRLFDEVFRGFGFPSAGSRSGEPAGWAGQGVFRPSLDVASDEKSYHVTLEAPGMTESDLSIEVRGDVLTIQGQKQEENESKDKHFYRIERSYGAFRRTLSLPEDANADGIEAAMKNGVLSLVIPRREVIDSEVKKISINP</sequence>
<dbReference type="InterPro" id="IPR002068">
    <property type="entry name" value="A-crystallin/Hsp20_dom"/>
</dbReference>
<dbReference type="CDD" id="cd06464">
    <property type="entry name" value="ACD_sHsps-like"/>
    <property type="match status" value="1"/>
</dbReference>
<gene>
    <name evidence="4" type="ORF">FKG94_01525</name>
</gene>
<keyword evidence="5" id="KW-1185">Reference proteome</keyword>
<feature type="domain" description="SHSP" evidence="3">
    <location>
        <begin position="79"/>
        <end position="192"/>
    </location>
</feature>
<dbReference type="AlphaFoldDB" id="A0A545U9U9"/>
<comment type="similarity">
    <text evidence="1 2">Belongs to the small heat shock protein (HSP20) family.</text>
</comment>
<dbReference type="Pfam" id="PF00011">
    <property type="entry name" value="HSP20"/>
    <property type="match status" value="1"/>
</dbReference>